<dbReference type="InterPro" id="IPR011335">
    <property type="entry name" value="Restrct_endonuc-II-like"/>
</dbReference>
<proteinExistence type="predicted"/>
<dbReference type="SUPFAM" id="SSF52980">
    <property type="entry name" value="Restriction endonuclease-like"/>
    <property type="match status" value="1"/>
</dbReference>
<organism evidence="2">
    <name type="scientific">uncultured Caudovirales phage</name>
    <dbReference type="NCBI Taxonomy" id="2100421"/>
    <lineage>
        <taxon>Viruses</taxon>
        <taxon>Duplodnaviria</taxon>
        <taxon>Heunggongvirae</taxon>
        <taxon>Uroviricota</taxon>
        <taxon>Caudoviricetes</taxon>
        <taxon>Peduoviridae</taxon>
        <taxon>Maltschvirus</taxon>
        <taxon>Maltschvirus maltsch</taxon>
    </lineage>
</organism>
<feature type="domain" description="YqaJ viral recombinase" evidence="1">
    <location>
        <begin position="28"/>
        <end position="137"/>
    </location>
</feature>
<keyword evidence="2" id="KW-0255">Endonuclease</keyword>
<dbReference type="Gene3D" id="3.90.320.10">
    <property type="match status" value="1"/>
</dbReference>
<dbReference type="InterPro" id="IPR011604">
    <property type="entry name" value="PDDEXK-like_dom_sf"/>
</dbReference>
<accession>A0A6J7XGS5</accession>
<gene>
    <name evidence="2" type="ORF">UFOVP1562_54</name>
</gene>
<protein>
    <submittedName>
        <fullName evidence="2">COG5377 Phage-related protein, predicted endonuclease</fullName>
    </submittedName>
</protein>
<dbReference type="GO" id="GO:0004519">
    <property type="term" value="F:endonuclease activity"/>
    <property type="evidence" value="ECO:0007669"/>
    <property type="project" value="UniProtKB-KW"/>
</dbReference>
<sequence>MSDFSPQTRNSAWWSGDSRRAASGKANEVILTKQGKMEIPDLSGIEAVQMGHVMEPVIGSLASERLGVRLEKIEEALTHPQHPWLKSHFDYHGKLNGETILVECKNYNAAVRNKFDDSGLIPAADMAQIIHEAAVYGVRKIYLAVLFGGQEFVLIPFEITDEQKEALIKEMAVYWGHAAAGTTLPPETPEQARLIYPTGLDTTKMASRSVEEACRTLQVVKGQIKALEAQEGALQTLIQGYMQDCNQLATFDGSVLATWKNAKHSEKFDAKLFQSSMPEVYEKFVVNVAGSRRFLIK</sequence>
<keyword evidence="2" id="KW-0540">Nuclease</keyword>
<name>A0A6J7XGS5_9CAUD</name>
<evidence type="ECO:0000259" key="1">
    <source>
        <dbReference type="Pfam" id="PF09588"/>
    </source>
</evidence>
<dbReference type="EMBL" id="LR798411">
    <property type="protein sequence ID" value="CAB5230258.1"/>
    <property type="molecule type" value="Genomic_DNA"/>
</dbReference>
<keyword evidence="2" id="KW-0378">Hydrolase</keyword>
<dbReference type="Pfam" id="PF09588">
    <property type="entry name" value="YqaJ"/>
    <property type="match status" value="1"/>
</dbReference>
<dbReference type="InterPro" id="IPR019080">
    <property type="entry name" value="YqaJ_viral_recombinase"/>
</dbReference>
<evidence type="ECO:0000313" key="2">
    <source>
        <dbReference type="EMBL" id="CAB5230258.1"/>
    </source>
</evidence>
<reference evidence="2" key="1">
    <citation type="submission" date="2020-05" db="EMBL/GenBank/DDBJ databases">
        <authorList>
            <person name="Chiriac C."/>
            <person name="Salcher M."/>
            <person name="Ghai R."/>
            <person name="Kavagutti S V."/>
        </authorList>
    </citation>
    <scope>NUCLEOTIDE SEQUENCE</scope>
</reference>